<dbReference type="SMART" id="SM00342">
    <property type="entry name" value="HTH_ARAC"/>
    <property type="match status" value="1"/>
</dbReference>
<dbReference type="SUPFAM" id="SSF52172">
    <property type="entry name" value="CheY-like"/>
    <property type="match status" value="1"/>
</dbReference>
<dbReference type="PRINTS" id="PR00032">
    <property type="entry name" value="HTHARAC"/>
</dbReference>
<accession>A0ABV6DTL0</accession>
<keyword evidence="3" id="KW-0804">Transcription</keyword>
<feature type="domain" description="Response regulatory" evidence="6">
    <location>
        <begin position="3"/>
        <end position="120"/>
    </location>
</feature>
<evidence type="ECO:0000259" key="5">
    <source>
        <dbReference type="PROSITE" id="PS01124"/>
    </source>
</evidence>
<dbReference type="Proteomes" id="UP001589776">
    <property type="component" value="Unassembled WGS sequence"/>
</dbReference>
<dbReference type="InterPro" id="IPR018062">
    <property type="entry name" value="HTH_AraC-typ_CS"/>
</dbReference>
<keyword evidence="8" id="KW-1185">Reference proteome</keyword>
<evidence type="ECO:0000313" key="7">
    <source>
        <dbReference type="EMBL" id="MFC0216001.1"/>
    </source>
</evidence>
<dbReference type="InterPro" id="IPR018060">
    <property type="entry name" value="HTH_AraC"/>
</dbReference>
<dbReference type="PANTHER" id="PTHR43280:SF28">
    <property type="entry name" value="HTH-TYPE TRANSCRIPTIONAL ACTIVATOR RHAS"/>
    <property type="match status" value="1"/>
</dbReference>
<dbReference type="Gene3D" id="3.40.50.2300">
    <property type="match status" value="1"/>
</dbReference>
<dbReference type="PROSITE" id="PS50110">
    <property type="entry name" value="RESPONSE_REGULATORY"/>
    <property type="match status" value="1"/>
</dbReference>
<dbReference type="Pfam" id="PF00072">
    <property type="entry name" value="Response_reg"/>
    <property type="match status" value="1"/>
</dbReference>
<dbReference type="Pfam" id="PF12833">
    <property type="entry name" value="HTH_18"/>
    <property type="match status" value="1"/>
</dbReference>
<keyword evidence="1" id="KW-0805">Transcription regulation</keyword>
<protein>
    <submittedName>
        <fullName evidence="7">Response regulator</fullName>
    </submittedName>
</protein>
<dbReference type="PANTHER" id="PTHR43280">
    <property type="entry name" value="ARAC-FAMILY TRANSCRIPTIONAL REGULATOR"/>
    <property type="match status" value="1"/>
</dbReference>
<dbReference type="InterPro" id="IPR001789">
    <property type="entry name" value="Sig_transdc_resp-reg_receiver"/>
</dbReference>
<dbReference type="CDD" id="cd17536">
    <property type="entry name" value="REC_YesN-like"/>
    <property type="match status" value="1"/>
</dbReference>
<evidence type="ECO:0000256" key="3">
    <source>
        <dbReference type="ARBA" id="ARBA00023163"/>
    </source>
</evidence>
<keyword evidence="2" id="KW-0238">DNA-binding</keyword>
<dbReference type="PROSITE" id="PS00041">
    <property type="entry name" value="HTH_ARAC_FAMILY_1"/>
    <property type="match status" value="1"/>
</dbReference>
<dbReference type="SUPFAM" id="SSF46689">
    <property type="entry name" value="Homeodomain-like"/>
    <property type="match status" value="2"/>
</dbReference>
<feature type="modified residue" description="4-aspartylphosphate" evidence="4">
    <location>
        <position position="55"/>
    </location>
</feature>
<dbReference type="RefSeq" id="WP_377473739.1">
    <property type="nucleotide sequence ID" value="NZ_JBHLWN010000107.1"/>
</dbReference>
<dbReference type="PROSITE" id="PS01124">
    <property type="entry name" value="HTH_ARAC_FAMILY_2"/>
    <property type="match status" value="1"/>
</dbReference>
<comment type="caution">
    <text evidence="7">The sequence shown here is derived from an EMBL/GenBank/DDBJ whole genome shotgun (WGS) entry which is preliminary data.</text>
</comment>
<reference evidence="7 8" key="1">
    <citation type="submission" date="2024-09" db="EMBL/GenBank/DDBJ databases">
        <authorList>
            <person name="Sun Q."/>
            <person name="Mori K."/>
        </authorList>
    </citation>
    <scope>NUCLEOTIDE SEQUENCE [LARGE SCALE GENOMIC DNA]</scope>
    <source>
        <strain evidence="7 8">CCM 7759</strain>
    </source>
</reference>
<dbReference type="InterPro" id="IPR009057">
    <property type="entry name" value="Homeodomain-like_sf"/>
</dbReference>
<proteinExistence type="predicted"/>
<dbReference type="Gene3D" id="1.10.10.60">
    <property type="entry name" value="Homeodomain-like"/>
    <property type="match status" value="2"/>
</dbReference>
<dbReference type="SMART" id="SM00448">
    <property type="entry name" value="REC"/>
    <property type="match status" value="1"/>
</dbReference>
<evidence type="ECO:0000313" key="8">
    <source>
        <dbReference type="Proteomes" id="UP001589776"/>
    </source>
</evidence>
<evidence type="ECO:0000259" key="6">
    <source>
        <dbReference type="PROSITE" id="PS50110"/>
    </source>
</evidence>
<evidence type="ECO:0000256" key="4">
    <source>
        <dbReference type="PROSITE-ProRule" id="PRU00169"/>
    </source>
</evidence>
<dbReference type="InterPro" id="IPR011006">
    <property type="entry name" value="CheY-like_superfamily"/>
</dbReference>
<keyword evidence="4" id="KW-0597">Phosphoprotein</keyword>
<organism evidence="7 8">
    <name type="scientific">Paenibacillus chartarius</name>
    <dbReference type="NCBI Taxonomy" id="747481"/>
    <lineage>
        <taxon>Bacteria</taxon>
        <taxon>Bacillati</taxon>
        <taxon>Bacillota</taxon>
        <taxon>Bacilli</taxon>
        <taxon>Bacillales</taxon>
        <taxon>Paenibacillaceae</taxon>
        <taxon>Paenibacillus</taxon>
    </lineage>
</organism>
<dbReference type="InterPro" id="IPR020449">
    <property type="entry name" value="Tscrpt_reg_AraC-type_HTH"/>
</dbReference>
<evidence type="ECO:0000256" key="2">
    <source>
        <dbReference type="ARBA" id="ARBA00023125"/>
    </source>
</evidence>
<sequence length="535" mass="61507">MMQLLIVDDEIHAIEGVRSGVNWQKLGITAVYSASTVKQAKDVFESERIDIMLCDIEMPQATGLELAEWVRERYPRTATIFLTCHADFKYAKQALQLGSLDYILKPIPFAELEKTIHKAIEKIHKDSEIVQFSQYGQFWVQHQPMLIERFWLDIIHQAIPPRAEAIRSAATERNIPYDDAMSFVPVLISVQRWHKPLTLRDEKIMEYALKNAAEESMAGRNRSGQVISLGSGRLLVILHAEESGAGYERSLKQACERYIEACKRYFYCDLSCYIGETVHGHDMVGMVNRLRDDEKNNVAYNNKVFQVSGVPLQASLQELPDMGVWAVMLKEGEYRKVLREATTYLDRMVQQNAMDAKWLQQFYQDFQQMIYVGLQDKGIQAHQLFSDPLSLDYSAHATRTVTDLVSWMDHAVGRAVAYVETVEQSQSVVNRVMSFIKRHIAEDLSREDIASHVFLNPDYLTRIFKKETGMAISDYLFQERLKLAQELLAKTDMPISAVASHIGYANFSHFSRMFKKHTDMNPNEYRQAHQQSGRV</sequence>
<name>A0ABV6DTL0_9BACL</name>
<gene>
    <name evidence="7" type="ORF">ACFFK0_26735</name>
</gene>
<feature type="domain" description="HTH araC/xylS-type" evidence="5">
    <location>
        <begin position="430"/>
        <end position="528"/>
    </location>
</feature>
<dbReference type="EMBL" id="JBHLWN010000107">
    <property type="protein sequence ID" value="MFC0216001.1"/>
    <property type="molecule type" value="Genomic_DNA"/>
</dbReference>
<evidence type="ECO:0000256" key="1">
    <source>
        <dbReference type="ARBA" id="ARBA00023015"/>
    </source>
</evidence>